<evidence type="ECO:0000313" key="5">
    <source>
        <dbReference type="Proteomes" id="UP000276133"/>
    </source>
</evidence>
<dbReference type="CDD" id="cd00303">
    <property type="entry name" value="retropepsin_like"/>
    <property type="match status" value="1"/>
</dbReference>
<evidence type="ECO:0000313" key="4">
    <source>
        <dbReference type="EMBL" id="RMZ94547.1"/>
    </source>
</evidence>
<accession>A0A3M7P726</accession>
<dbReference type="InterPro" id="IPR036875">
    <property type="entry name" value="Znf_CCHC_sf"/>
</dbReference>
<keyword evidence="2" id="KW-0175">Coiled coil</keyword>
<dbReference type="PROSITE" id="PS50158">
    <property type="entry name" value="ZF_CCHC"/>
    <property type="match status" value="1"/>
</dbReference>
<keyword evidence="5" id="KW-1185">Reference proteome</keyword>
<dbReference type="OrthoDB" id="10068383at2759"/>
<evidence type="ECO:0000256" key="2">
    <source>
        <dbReference type="SAM" id="Coils"/>
    </source>
</evidence>
<comment type="caution">
    <text evidence="4">The sequence shown here is derived from an EMBL/GenBank/DDBJ whole genome shotgun (WGS) entry which is preliminary data.</text>
</comment>
<dbReference type="GO" id="GO:0008270">
    <property type="term" value="F:zinc ion binding"/>
    <property type="evidence" value="ECO:0007669"/>
    <property type="project" value="UniProtKB-KW"/>
</dbReference>
<dbReference type="InterPro" id="IPR021109">
    <property type="entry name" value="Peptidase_aspartic_dom_sf"/>
</dbReference>
<dbReference type="InterPro" id="IPR001969">
    <property type="entry name" value="Aspartic_peptidase_AS"/>
</dbReference>
<dbReference type="AlphaFoldDB" id="A0A3M7P726"/>
<feature type="non-terminal residue" evidence="4">
    <location>
        <position position="1"/>
    </location>
</feature>
<dbReference type="Pfam" id="PF00098">
    <property type="entry name" value="zf-CCHC"/>
    <property type="match status" value="1"/>
</dbReference>
<dbReference type="Gene3D" id="4.10.60.10">
    <property type="entry name" value="Zinc finger, CCHC-type"/>
    <property type="match status" value="1"/>
</dbReference>
<reference evidence="4 5" key="1">
    <citation type="journal article" date="2018" name="Sci. Rep.">
        <title>Genomic signatures of local adaptation to the degree of environmental predictability in rotifers.</title>
        <authorList>
            <person name="Franch-Gras L."/>
            <person name="Hahn C."/>
            <person name="Garcia-Roger E.M."/>
            <person name="Carmona M.J."/>
            <person name="Serra M."/>
            <person name="Gomez A."/>
        </authorList>
    </citation>
    <scope>NUCLEOTIDE SEQUENCE [LARGE SCALE GENOMIC DNA]</scope>
    <source>
        <strain evidence="4">HYR1</strain>
    </source>
</reference>
<dbReference type="PANTHER" id="PTHR33198:SF20">
    <property type="entry name" value="RETROTRANSPOSON GAG DOMAIN-CONTAINING PROTEIN"/>
    <property type="match status" value="1"/>
</dbReference>
<dbReference type="GO" id="GO:0004190">
    <property type="term" value="F:aspartic-type endopeptidase activity"/>
    <property type="evidence" value="ECO:0007669"/>
    <property type="project" value="InterPro"/>
</dbReference>
<feature type="domain" description="CCHC-type" evidence="3">
    <location>
        <begin position="226"/>
        <end position="241"/>
    </location>
</feature>
<feature type="non-terminal residue" evidence="4">
    <location>
        <position position="364"/>
    </location>
</feature>
<dbReference type="SUPFAM" id="SSF50630">
    <property type="entry name" value="Acid proteases"/>
    <property type="match status" value="1"/>
</dbReference>
<dbReference type="GO" id="GO:0003676">
    <property type="term" value="F:nucleic acid binding"/>
    <property type="evidence" value="ECO:0007669"/>
    <property type="project" value="InterPro"/>
</dbReference>
<dbReference type="STRING" id="10195.A0A3M7P726"/>
<sequence>AIGPKWNEWVKGLDNYLKWINVVEEDRRKAALLHHAGVEVMRIYETMEKNIAIKRKTEIDGVEREIEDEVIDDYEAMKKKLQNHFNPRKNTYYERLTFRQARQEEGEAIASFATRLRNLAKYCGFHDIETEIISQIVEGSNNKDIISRVLVSKEGLKLDDLLDWRRTREVANNQIKDLKKDFNSLTVNLVENKSNFLHRNDGFRKCFKCGLKFPHTGDCPAKSKTCNKCGTIGHFAKKCPNNMGRETGDGKVNSLMQNIKEASKDEWLFTVDGEGCLPTTELLLKKIPVKFIVDTGSTINILDERQFEKIKNFVKIRSSNRKIFAFKSKDPLPLVCGFDVTVTIGAKIVDAEFVVVKGGSSSLI</sequence>
<evidence type="ECO:0000256" key="1">
    <source>
        <dbReference type="PROSITE-ProRule" id="PRU00047"/>
    </source>
</evidence>
<keyword evidence="1" id="KW-0479">Metal-binding</keyword>
<dbReference type="EMBL" id="REGN01012973">
    <property type="protein sequence ID" value="RMZ94547.1"/>
    <property type="molecule type" value="Genomic_DNA"/>
</dbReference>
<dbReference type="PANTHER" id="PTHR33198">
    <property type="entry name" value="ANK_REP_REGION DOMAIN-CONTAINING PROTEIN-RELATED"/>
    <property type="match status" value="1"/>
</dbReference>
<dbReference type="SUPFAM" id="SSF57756">
    <property type="entry name" value="Retrovirus zinc finger-like domains"/>
    <property type="match status" value="1"/>
</dbReference>
<proteinExistence type="predicted"/>
<dbReference type="Proteomes" id="UP000276133">
    <property type="component" value="Unassembled WGS sequence"/>
</dbReference>
<dbReference type="InterPro" id="IPR001878">
    <property type="entry name" value="Znf_CCHC"/>
</dbReference>
<gene>
    <name evidence="4" type="ORF">BpHYR1_030181</name>
</gene>
<protein>
    <recommendedName>
        <fullName evidence="3">CCHC-type domain-containing protein</fullName>
    </recommendedName>
</protein>
<dbReference type="GO" id="GO:0006508">
    <property type="term" value="P:proteolysis"/>
    <property type="evidence" value="ECO:0007669"/>
    <property type="project" value="InterPro"/>
</dbReference>
<dbReference type="Gene3D" id="2.40.70.10">
    <property type="entry name" value="Acid Proteases"/>
    <property type="match status" value="1"/>
</dbReference>
<dbReference type="PROSITE" id="PS00141">
    <property type="entry name" value="ASP_PROTEASE"/>
    <property type="match status" value="1"/>
</dbReference>
<name>A0A3M7P726_BRAPC</name>
<organism evidence="4 5">
    <name type="scientific">Brachionus plicatilis</name>
    <name type="common">Marine rotifer</name>
    <name type="synonym">Brachionus muelleri</name>
    <dbReference type="NCBI Taxonomy" id="10195"/>
    <lineage>
        <taxon>Eukaryota</taxon>
        <taxon>Metazoa</taxon>
        <taxon>Spiralia</taxon>
        <taxon>Gnathifera</taxon>
        <taxon>Rotifera</taxon>
        <taxon>Eurotatoria</taxon>
        <taxon>Monogononta</taxon>
        <taxon>Pseudotrocha</taxon>
        <taxon>Ploima</taxon>
        <taxon>Brachionidae</taxon>
        <taxon>Brachionus</taxon>
    </lineage>
</organism>
<keyword evidence="1" id="KW-0862">Zinc</keyword>
<keyword evidence="1" id="KW-0863">Zinc-finger</keyword>
<evidence type="ECO:0000259" key="3">
    <source>
        <dbReference type="PROSITE" id="PS50158"/>
    </source>
</evidence>
<dbReference type="SMART" id="SM00343">
    <property type="entry name" value="ZnF_C2HC"/>
    <property type="match status" value="2"/>
</dbReference>
<feature type="coiled-coil region" evidence="2">
    <location>
        <begin position="161"/>
        <end position="188"/>
    </location>
</feature>